<name>A0A8T0DRA3_9TREM</name>
<proteinExistence type="predicted"/>
<reference evidence="2 3" key="1">
    <citation type="submission" date="2019-07" db="EMBL/GenBank/DDBJ databases">
        <title>Annotation for the trematode Paragonimus westermani.</title>
        <authorList>
            <person name="Choi Y.-J."/>
        </authorList>
    </citation>
    <scope>NUCLEOTIDE SEQUENCE [LARGE SCALE GENOMIC DNA]</scope>
    <source>
        <strain evidence="2">180907_Pwestermani</strain>
    </source>
</reference>
<evidence type="ECO:0000256" key="1">
    <source>
        <dbReference type="SAM" id="SignalP"/>
    </source>
</evidence>
<evidence type="ECO:0000313" key="2">
    <source>
        <dbReference type="EMBL" id="KAF8569594.1"/>
    </source>
</evidence>
<dbReference type="OrthoDB" id="10293888at2759"/>
<comment type="caution">
    <text evidence="2">The sequence shown here is derived from an EMBL/GenBank/DDBJ whole genome shotgun (WGS) entry which is preliminary data.</text>
</comment>
<keyword evidence="1" id="KW-0732">Signal</keyword>
<evidence type="ECO:0000313" key="3">
    <source>
        <dbReference type="Proteomes" id="UP000699462"/>
    </source>
</evidence>
<dbReference type="Proteomes" id="UP000699462">
    <property type="component" value="Unassembled WGS sequence"/>
</dbReference>
<feature type="chain" id="PRO_5035776256" evidence="1">
    <location>
        <begin position="22"/>
        <end position="134"/>
    </location>
</feature>
<sequence>MFWLPILVTILTIHGDVTVHGTVFWKGKPLEWSSVYEEGGRWNLPLKTDICKHIEKSLSGTFVLSPALKHCQVMRIIKRPFAVATRLSFDGDVFEKEKLNSNCTTFGAILKYLILTHQDRSRVHSLGSVITVKG</sequence>
<gene>
    <name evidence="2" type="ORF">P879_02884</name>
</gene>
<accession>A0A8T0DRA3</accession>
<protein>
    <submittedName>
        <fullName evidence="2">Uncharacterized protein</fullName>
    </submittedName>
</protein>
<feature type="signal peptide" evidence="1">
    <location>
        <begin position="1"/>
        <end position="21"/>
    </location>
</feature>
<dbReference type="AlphaFoldDB" id="A0A8T0DRA3"/>
<keyword evidence="3" id="KW-1185">Reference proteome</keyword>
<dbReference type="EMBL" id="JTDF01001748">
    <property type="protein sequence ID" value="KAF8569594.1"/>
    <property type="molecule type" value="Genomic_DNA"/>
</dbReference>
<organism evidence="2 3">
    <name type="scientific">Paragonimus westermani</name>
    <dbReference type="NCBI Taxonomy" id="34504"/>
    <lineage>
        <taxon>Eukaryota</taxon>
        <taxon>Metazoa</taxon>
        <taxon>Spiralia</taxon>
        <taxon>Lophotrochozoa</taxon>
        <taxon>Platyhelminthes</taxon>
        <taxon>Trematoda</taxon>
        <taxon>Digenea</taxon>
        <taxon>Plagiorchiida</taxon>
        <taxon>Troglotremata</taxon>
        <taxon>Troglotrematidae</taxon>
        <taxon>Paragonimus</taxon>
    </lineage>
</organism>